<dbReference type="GO" id="GO:0016491">
    <property type="term" value="F:oxidoreductase activity"/>
    <property type="evidence" value="ECO:0007669"/>
    <property type="project" value="UniProtKB-KW"/>
</dbReference>
<organism evidence="2 3">
    <name type="scientific">Nonomuraea spiralis</name>
    <dbReference type="NCBI Taxonomy" id="46182"/>
    <lineage>
        <taxon>Bacteria</taxon>
        <taxon>Bacillati</taxon>
        <taxon>Actinomycetota</taxon>
        <taxon>Actinomycetes</taxon>
        <taxon>Streptosporangiales</taxon>
        <taxon>Streptosporangiaceae</taxon>
        <taxon>Nonomuraea</taxon>
    </lineage>
</organism>
<comment type="caution">
    <text evidence="2">The sequence shown here is derived from an EMBL/GenBank/DDBJ whole genome shotgun (WGS) entry which is preliminary data.</text>
</comment>
<dbReference type="InterPro" id="IPR002347">
    <property type="entry name" value="SDR_fam"/>
</dbReference>
<dbReference type="Gene3D" id="3.40.50.720">
    <property type="entry name" value="NAD(P)-binding Rossmann-like Domain"/>
    <property type="match status" value="1"/>
</dbReference>
<keyword evidence="2" id="KW-0560">Oxidoreductase</keyword>
<protein>
    <submittedName>
        <fullName evidence="2">SDR family NAD(P)-dependent oxidoreductase</fullName>
        <ecNumber evidence="2">1.1.1.-</ecNumber>
    </submittedName>
</protein>
<reference evidence="2 3" key="1">
    <citation type="submission" date="2024-09" db="EMBL/GenBank/DDBJ databases">
        <authorList>
            <person name="Sun Q."/>
            <person name="Mori K."/>
        </authorList>
    </citation>
    <scope>NUCLEOTIDE SEQUENCE [LARGE SCALE GENOMIC DNA]</scope>
    <source>
        <strain evidence="2 3">CCM 3426</strain>
    </source>
</reference>
<dbReference type="EMBL" id="JBHMEI010000104">
    <property type="protein sequence ID" value="MFB9209438.1"/>
    <property type="molecule type" value="Genomic_DNA"/>
</dbReference>
<name>A0ABV5IXZ2_9ACTN</name>
<evidence type="ECO:0000313" key="3">
    <source>
        <dbReference type="Proteomes" id="UP001589647"/>
    </source>
</evidence>
<comment type="similarity">
    <text evidence="1">Belongs to the short-chain dehydrogenases/reductases (SDR) family.</text>
</comment>
<evidence type="ECO:0000256" key="1">
    <source>
        <dbReference type="ARBA" id="ARBA00006484"/>
    </source>
</evidence>
<proteinExistence type="inferred from homology"/>
<gene>
    <name evidence="2" type="ORF">ACFFV7_50215</name>
</gene>
<dbReference type="Proteomes" id="UP001589647">
    <property type="component" value="Unassembled WGS sequence"/>
</dbReference>
<dbReference type="PRINTS" id="PR00080">
    <property type="entry name" value="SDRFAMILY"/>
</dbReference>
<dbReference type="PANTHER" id="PTHR42760">
    <property type="entry name" value="SHORT-CHAIN DEHYDROGENASES/REDUCTASES FAMILY MEMBER"/>
    <property type="match status" value="1"/>
</dbReference>
<dbReference type="EC" id="1.1.1.-" evidence="2"/>
<evidence type="ECO:0000313" key="2">
    <source>
        <dbReference type="EMBL" id="MFB9209438.1"/>
    </source>
</evidence>
<accession>A0ABV5IXZ2</accession>
<dbReference type="PANTHER" id="PTHR42760:SF40">
    <property type="entry name" value="3-OXOACYL-[ACYL-CARRIER-PROTEIN] REDUCTASE, CHLOROPLASTIC"/>
    <property type="match status" value="1"/>
</dbReference>
<dbReference type="RefSeq" id="WP_229824087.1">
    <property type="nucleotide sequence ID" value="NZ_BMRC01000006.1"/>
</dbReference>
<dbReference type="PRINTS" id="PR00081">
    <property type="entry name" value="GDHRDH"/>
</dbReference>
<sequence length="259" mass="27058">MSPTRRFEGRHALVTGAGSGIGLEIAARLAAEGAHVTVADRDAGLADRAAAEIGGTALHLDVTDAEAVAAIDLTPGVPDILVNNAAVCSDTPLPRMSEQEWDTDLATVLKGPFLVCRTLLPRMAARGSGSVVNIGSINASAYYGNDAYSAAKAGLESLTRSLAVRYGRAGVRVNLVAPATIRTPIWNERLARDPALMERLARWYPLGRIGSPEDVANAVLFLASAEAAWITGTVLRVDGGLSAGNAQLVTDILTEDYLA</sequence>
<dbReference type="SUPFAM" id="SSF51735">
    <property type="entry name" value="NAD(P)-binding Rossmann-fold domains"/>
    <property type="match status" value="1"/>
</dbReference>
<dbReference type="Pfam" id="PF13561">
    <property type="entry name" value="adh_short_C2"/>
    <property type="match status" value="1"/>
</dbReference>
<keyword evidence="3" id="KW-1185">Reference proteome</keyword>
<dbReference type="InterPro" id="IPR036291">
    <property type="entry name" value="NAD(P)-bd_dom_sf"/>
</dbReference>